<keyword evidence="4 9" id="KW-0456">Lyase</keyword>
<evidence type="ECO:0000313" key="10">
    <source>
        <dbReference type="Proteomes" id="UP000236447"/>
    </source>
</evidence>
<accession>A0A2I7KAU0</accession>
<reference evidence="9 10" key="1">
    <citation type="journal article" date="2017" name="Front. Microbiol.">
        <title>Phaeobacter piscinae sp. nov., a species of the Roseobacter group and potential aquaculture probiont.</title>
        <authorList>
            <person name="Sonnenschein E.C."/>
            <person name="Phippen C.B.W."/>
            <person name="Nielsen K.F."/>
            <person name="Mateiu R.V."/>
            <person name="Melchiorsen J."/>
            <person name="Gram L."/>
            <person name="Overmann J."/>
            <person name="Freese H.M."/>
        </authorList>
    </citation>
    <scope>NUCLEOTIDE SEQUENCE [LARGE SCALE GENOMIC DNA]</scope>
    <source>
        <strain evidence="9 10">P88</strain>
    </source>
</reference>
<dbReference type="SUPFAM" id="SSF50090">
    <property type="entry name" value="Electron transport accessory proteins"/>
    <property type="match status" value="1"/>
</dbReference>
<comment type="catalytic activity">
    <reaction evidence="5">
        <text>an aliphatic primary amide = an aliphatic nitrile + H2O</text>
        <dbReference type="Rhea" id="RHEA:12673"/>
        <dbReference type="ChEBI" id="CHEBI:15377"/>
        <dbReference type="ChEBI" id="CHEBI:65285"/>
        <dbReference type="ChEBI" id="CHEBI:80291"/>
        <dbReference type="EC" id="4.2.1.84"/>
    </reaction>
</comment>
<dbReference type="Proteomes" id="UP000236447">
    <property type="component" value="Chromosome"/>
</dbReference>
<evidence type="ECO:0000256" key="5">
    <source>
        <dbReference type="ARBA" id="ARBA00044877"/>
    </source>
</evidence>
<dbReference type="AlphaFoldDB" id="A0A2I7KAU0"/>
<feature type="domain" description="Nitrile hydratase beta subunit" evidence="7">
    <location>
        <begin position="132"/>
        <end position="234"/>
    </location>
</feature>
<dbReference type="Pfam" id="PF02211">
    <property type="entry name" value="NHase_beta_C"/>
    <property type="match status" value="1"/>
</dbReference>
<organism evidence="9 10">
    <name type="scientific">Phaeobacter inhibens</name>
    <dbReference type="NCBI Taxonomy" id="221822"/>
    <lineage>
        <taxon>Bacteria</taxon>
        <taxon>Pseudomonadati</taxon>
        <taxon>Pseudomonadota</taxon>
        <taxon>Alphaproteobacteria</taxon>
        <taxon>Rhodobacterales</taxon>
        <taxon>Roseobacteraceae</taxon>
        <taxon>Phaeobacter</taxon>
    </lineage>
</organism>
<dbReference type="GO" id="GO:0018822">
    <property type="term" value="F:nitrile hydratase activity"/>
    <property type="evidence" value="ECO:0007669"/>
    <property type="project" value="UniProtKB-EC"/>
</dbReference>
<dbReference type="Gene3D" id="1.10.472.20">
    <property type="entry name" value="Nitrile hydratase, beta subunit"/>
    <property type="match status" value="1"/>
</dbReference>
<evidence type="ECO:0000259" key="8">
    <source>
        <dbReference type="Pfam" id="PF21006"/>
    </source>
</evidence>
<name>A0A2I7KAU0_9RHOB</name>
<dbReference type="NCBIfam" id="TIGR03888">
    <property type="entry name" value="nitrile_beta"/>
    <property type="match status" value="1"/>
</dbReference>
<gene>
    <name evidence="9" type="primary">nthB</name>
    <name evidence="9" type="ORF">PhaeoP88_02364</name>
</gene>
<dbReference type="InterPro" id="IPR049054">
    <property type="entry name" value="CN_hydtase_beta-like_N"/>
</dbReference>
<comment type="function">
    <text evidence="1">NHase catalyzes the hydration of various nitrile compounds to the corresponding amides.</text>
</comment>
<comment type="similarity">
    <text evidence="2">Belongs to the nitrile hydratase subunit beta family.</text>
</comment>
<dbReference type="GO" id="GO:0046914">
    <property type="term" value="F:transition metal ion binding"/>
    <property type="evidence" value="ECO:0007669"/>
    <property type="project" value="InterPro"/>
</dbReference>
<dbReference type="InterPro" id="IPR042262">
    <property type="entry name" value="CN_hydtase_beta_C"/>
</dbReference>
<evidence type="ECO:0000256" key="2">
    <source>
        <dbReference type="ARBA" id="ARBA00009098"/>
    </source>
</evidence>
<dbReference type="InterPro" id="IPR024690">
    <property type="entry name" value="CN_hydtase_beta_dom_C"/>
</dbReference>
<evidence type="ECO:0000256" key="1">
    <source>
        <dbReference type="ARBA" id="ARBA00004042"/>
    </source>
</evidence>
<dbReference type="Gene3D" id="2.30.30.50">
    <property type="match status" value="1"/>
</dbReference>
<sequence length="235" mass="24665">MSRVHDMGGRFGDGSVKPEPPDAPVFAEEWHARALAITLACGALGQWNIDTSRHARERLAPLDYTRFSYYEKWLAGLASLLVEKQVLSAEDLAGAAAAAGDGTGAEGVAPHPLAARALKAADVAAALAKGGPADRPSAIAPSFAPGDAVRCRRPGGNRLVEGGHTRLPTYAVGATGHILWLHGSHVLPDSAAHGLGEAPEPLYAVVFPADALWSHTEHPGDEVVLDLWQSYLEPV</sequence>
<feature type="domain" description="Nitrile hydratase beta subunit-like N-terminal" evidence="8">
    <location>
        <begin position="1"/>
        <end position="109"/>
    </location>
</feature>
<dbReference type="RefSeq" id="WP_102883776.1">
    <property type="nucleotide sequence ID" value="NZ_CP010725.1"/>
</dbReference>
<dbReference type="EC" id="4.2.1.84" evidence="3"/>
<dbReference type="EMBL" id="CP010725">
    <property type="protein sequence ID" value="AUQ99719.1"/>
    <property type="molecule type" value="Genomic_DNA"/>
</dbReference>
<proteinExistence type="inferred from homology"/>
<evidence type="ECO:0000256" key="4">
    <source>
        <dbReference type="ARBA" id="ARBA00023239"/>
    </source>
</evidence>
<dbReference type="InterPro" id="IPR003168">
    <property type="entry name" value="Nitrile_hydratase_bsu"/>
</dbReference>
<evidence type="ECO:0000259" key="7">
    <source>
        <dbReference type="Pfam" id="PF02211"/>
    </source>
</evidence>
<evidence type="ECO:0000256" key="3">
    <source>
        <dbReference type="ARBA" id="ARBA00013079"/>
    </source>
</evidence>
<reference evidence="9 10" key="2">
    <citation type="journal article" date="2017" name="Genome Biol. Evol.">
        <title>Trajectories and Drivers of Genome Evolution in Surface-Associated Marine Phaeobacter.</title>
        <authorList>
            <person name="Freese H.M."/>
            <person name="Sikorski J."/>
            <person name="Bunk B."/>
            <person name="Scheuner C."/>
            <person name="Meier-Kolthoff J.P."/>
            <person name="Sproer C."/>
            <person name="Gram L."/>
            <person name="Overmann J."/>
        </authorList>
    </citation>
    <scope>NUCLEOTIDE SEQUENCE [LARGE SCALE GENOMIC DNA]</scope>
    <source>
        <strain evidence="9 10">P88</strain>
    </source>
</reference>
<protein>
    <recommendedName>
        <fullName evidence="3">nitrile hydratase</fullName>
        <ecNumber evidence="3">4.2.1.84</ecNumber>
    </recommendedName>
</protein>
<dbReference type="InterPro" id="IPR008990">
    <property type="entry name" value="Elect_transpt_acc-like_dom_sf"/>
</dbReference>
<feature type="region of interest" description="Disordered" evidence="6">
    <location>
        <begin position="1"/>
        <end position="21"/>
    </location>
</feature>
<evidence type="ECO:0000313" key="9">
    <source>
        <dbReference type="EMBL" id="AUQ99719.1"/>
    </source>
</evidence>
<evidence type="ECO:0000256" key="6">
    <source>
        <dbReference type="SAM" id="MobiDB-lite"/>
    </source>
</evidence>
<dbReference type="Pfam" id="PF21006">
    <property type="entry name" value="NHase_beta_N"/>
    <property type="match status" value="1"/>
</dbReference>